<evidence type="ECO:0000313" key="8">
    <source>
        <dbReference type="EMBL" id="CAD2207338.1"/>
    </source>
</evidence>
<dbReference type="Proteomes" id="UP000580250">
    <property type="component" value="Unassembled WGS sequence"/>
</dbReference>
<sequence>MVHVVFDTSTVGYDDFLQNNLNDMTGTGEYTDNYFRGSSPFQRGYGIQKGAGVGDVMRGLWRFFLPVLRNVGNTVKAEALNTGQRVIDRVSQGEPIKEAFISEGKKGIDAVLDKGGLPKQFGSGVSRKKTIKRQKLPSYQKIIGKPIKKKLRSDVFGFY</sequence>
<dbReference type="EMBL" id="CAJEWN010000217">
    <property type="protein sequence ID" value="CAD2173433.1"/>
    <property type="molecule type" value="Genomic_DNA"/>
</dbReference>
<evidence type="ECO:0000313" key="2">
    <source>
        <dbReference type="EMBL" id="CAD2170158.1"/>
    </source>
</evidence>
<gene>
    <name evidence="1" type="ORF">MENT_LOCUS17664</name>
    <name evidence="2" type="ORF">MENT_LOCUS21540</name>
    <name evidence="3" type="ORF">MENT_LOCUS23067</name>
    <name evidence="4" type="ORF">MENT_LOCUS25039</name>
    <name evidence="5" type="ORF">MENT_LOCUS34425</name>
    <name evidence="6" type="ORF">MENT_LOCUS60267</name>
    <name evidence="7" type="ORF">MENT_LOCUS60605</name>
    <name evidence="8" type="ORF">MENT_LOCUS61260</name>
</gene>
<evidence type="ECO:0000313" key="6">
    <source>
        <dbReference type="EMBL" id="CAD2206391.1"/>
    </source>
</evidence>
<dbReference type="EMBL" id="CAJEWN010000187">
    <property type="protein sequence ID" value="CAD2171568.1"/>
    <property type="molecule type" value="Genomic_DNA"/>
</dbReference>
<comment type="caution">
    <text evidence="2">The sequence shown here is derived from an EMBL/GenBank/DDBJ whole genome shotgun (WGS) entry which is preliminary data.</text>
</comment>
<evidence type="ECO:0000313" key="1">
    <source>
        <dbReference type="EMBL" id="CAD2166205.1"/>
    </source>
</evidence>
<dbReference type="OrthoDB" id="5979489at2759"/>
<dbReference type="EMBL" id="CAJEWN010000163">
    <property type="protein sequence ID" value="CAD2170158.1"/>
    <property type="molecule type" value="Genomic_DNA"/>
</dbReference>
<evidence type="ECO:0000313" key="5">
    <source>
        <dbReference type="EMBL" id="CAD2182227.1"/>
    </source>
</evidence>
<name>A0A6V7V5A1_MELEN</name>
<protein>
    <submittedName>
        <fullName evidence="2">Uncharacterized protein</fullName>
    </submittedName>
</protein>
<reference evidence="2 9" key="1">
    <citation type="submission" date="2020-08" db="EMBL/GenBank/DDBJ databases">
        <authorList>
            <person name="Koutsovoulos G."/>
            <person name="Danchin GJ E."/>
        </authorList>
    </citation>
    <scope>NUCLEOTIDE SEQUENCE [LARGE SCALE GENOMIC DNA]</scope>
</reference>
<dbReference type="AlphaFoldDB" id="A0A6V7V5A1"/>
<dbReference type="EMBL" id="CAJEWN010003072">
    <property type="protein sequence ID" value="CAD2206391.1"/>
    <property type="molecule type" value="Genomic_DNA"/>
</dbReference>
<dbReference type="EMBL" id="CAJEWN010000116">
    <property type="protein sequence ID" value="CAD2166205.1"/>
    <property type="molecule type" value="Genomic_DNA"/>
</dbReference>
<evidence type="ECO:0000313" key="4">
    <source>
        <dbReference type="EMBL" id="CAD2173433.1"/>
    </source>
</evidence>
<evidence type="ECO:0000313" key="9">
    <source>
        <dbReference type="Proteomes" id="UP000580250"/>
    </source>
</evidence>
<dbReference type="EMBL" id="CAJEWN010003335">
    <property type="protein sequence ID" value="CAD2207338.1"/>
    <property type="molecule type" value="Genomic_DNA"/>
</dbReference>
<evidence type="ECO:0000313" key="3">
    <source>
        <dbReference type="EMBL" id="CAD2171568.1"/>
    </source>
</evidence>
<dbReference type="EMBL" id="CAJEWN010003157">
    <property type="protein sequence ID" value="CAD2206712.1"/>
    <property type="molecule type" value="Genomic_DNA"/>
</dbReference>
<evidence type="ECO:0000313" key="7">
    <source>
        <dbReference type="EMBL" id="CAD2206712.1"/>
    </source>
</evidence>
<dbReference type="EMBL" id="CAJEWN010000424">
    <property type="protein sequence ID" value="CAD2182227.1"/>
    <property type="molecule type" value="Genomic_DNA"/>
</dbReference>
<organism evidence="2 9">
    <name type="scientific">Meloidogyne enterolobii</name>
    <name type="common">Root-knot nematode worm</name>
    <name type="synonym">Meloidogyne mayaguensis</name>
    <dbReference type="NCBI Taxonomy" id="390850"/>
    <lineage>
        <taxon>Eukaryota</taxon>
        <taxon>Metazoa</taxon>
        <taxon>Ecdysozoa</taxon>
        <taxon>Nematoda</taxon>
        <taxon>Chromadorea</taxon>
        <taxon>Rhabditida</taxon>
        <taxon>Tylenchina</taxon>
        <taxon>Tylenchomorpha</taxon>
        <taxon>Tylenchoidea</taxon>
        <taxon>Meloidogynidae</taxon>
        <taxon>Meloidogyninae</taxon>
        <taxon>Meloidogyne</taxon>
    </lineage>
</organism>
<proteinExistence type="predicted"/>
<accession>A0A6V7V5A1</accession>